<protein>
    <submittedName>
        <fullName evidence="1">Phage tail assembly chaperone</fullName>
    </submittedName>
</protein>
<organism evidence="1 2">
    <name type="scientific">Paracoccus stylophorae</name>
    <dbReference type="NCBI Taxonomy" id="659350"/>
    <lineage>
        <taxon>Bacteria</taxon>
        <taxon>Pseudomonadati</taxon>
        <taxon>Pseudomonadota</taxon>
        <taxon>Alphaproteobacteria</taxon>
        <taxon>Rhodobacterales</taxon>
        <taxon>Paracoccaceae</taxon>
        <taxon>Paracoccus</taxon>
    </lineage>
</organism>
<reference evidence="1 2" key="1">
    <citation type="submission" date="2021-01" db="EMBL/GenBank/DDBJ databases">
        <title>Biogeographic distribution of Paracoccus.</title>
        <authorList>
            <person name="Hollensteiner J."/>
            <person name="Leineberger J."/>
            <person name="Brinkhoff T."/>
            <person name="Daniel R."/>
        </authorList>
    </citation>
    <scope>NUCLEOTIDE SEQUENCE [LARGE SCALE GENOMIC DNA]</scope>
    <source>
        <strain evidence="1 2">LMG25392</strain>
    </source>
</reference>
<proteinExistence type="predicted"/>
<sequence length="54" mass="5931">MRTGLHGLGLRPDQFWSLTPAELALMLGIEPGSRAMTRERLAALAARFPDRQPG</sequence>
<dbReference type="Pfam" id="PF09550">
    <property type="entry name" value="Phage_TAC_6"/>
    <property type="match status" value="1"/>
</dbReference>
<dbReference type="RefSeq" id="WP_272860591.1">
    <property type="nucleotide sequence ID" value="NZ_CP067134.1"/>
</dbReference>
<gene>
    <name evidence="1" type="ORF">JHW45_09730</name>
</gene>
<evidence type="ECO:0000313" key="1">
    <source>
        <dbReference type="EMBL" id="WCR12561.1"/>
    </source>
</evidence>
<dbReference type="EMBL" id="CP067134">
    <property type="protein sequence ID" value="WCR12561.1"/>
    <property type="molecule type" value="Genomic_DNA"/>
</dbReference>
<dbReference type="Proteomes" id="UP001218412">
    <property type="component" value="Chromosome"/>
</dbReference>
<evidence type="ECO:0000313" key="2">
    <source>
        <dbReference type="Proteomes" id="UP001218412"/>
    </source>
</evidence>
<keyword evidence="2" id="KW-1185">Reference proteome</keyword>
<dbReference type="InterPro" id="IPR019056">
    <property type="entry name" value="Phage_TAC_6"/>
</dbReference>
<accession>A0ABY7T1T3</accession>
<name>A0ABY7T1T3_9RHOB</name>